<feature type="non-terminal residue" evidence="2">
    <location>
        <position position="109"/>
    </location>
</feature>
<reference evidence="2 3" key="1">
    <citation type="submission" date="2023-11" db="EMBL/GenBank/DDBJ databases">
        <title>Halocaridina rubra genome assembly.</title>
        <authorList>
            <person name="Smith C."/>
        </authorList>
    </citation>
    <scope>NUCLEOTIDE SEQUENCE [LARGE SCALE GENOMIC DNA]</scope>
    <source>
        <strain evidence="2">EP-1</strain>
        <tissue evidence="2">Whole</tissue>
    </source>
</reference>
<organism evidence="2 3">
    <name type="scientific">Halocaridina rubra</name>
    <name type="common">Hawaiian red shrimp</name>
    <dbReference type="NCBI Taxonomy" id="373956"/>
    <lineage>
        <taxon>Eukaryota</taxon>
        <taxon>Metazoa</taxon>
        <taxon>Ecdysozoa</taxon>
        <taxon>Arthropoda</taxon>
        <taxon>Crustacea</taxon>
        <taxon>Multicrustacea</taxon>
        <taxon>Malacostraca</taxon>
        <taxon>Eumalacostraca</taxon>
        <taxon>Eucarida</taxon>
        <taxon>Decapoda</taxon>
        <taxon>Pleocyemata</taxon>
        <taxon>Caridea</taxon>
        <taxon>Atyoidea</taxon>
        <taxon>Atyidae</taxon>
        <taxon>Halocaridina</taxon>
    </lineage>
</organism>
<dbReference type="CDD" id="cd00037">
    <property type="entry name" value="CLECT"/>
    <property type="match status" value="1"/>
</dbReference>
<dbReference type="Proteomes" id="UP001381693">
    <property type="component" value="Unassembled WGS sequence"/>
</dbReference>
<dbReference type="AlphaFoldDB" id="A0AAN8XLS4"/>
<gene>
    <name evidence="2" type="ORF">SK128_028261</name>
</gene>
<dbReference type="Pfam" id="PF00059">
    <property type="entry name" value="Lectin_C"/>
    <property type="match status" value="1"/>
</dbReference>
<dbReference type="InterPro" id="IPR016186">
    <property type="entry name" value="C-type_lectin-like/link_sf"/>
</dbReference>
<accession>A0AAN8XLS4</accession>
<dbReference type="InterPro" id="IPR001304">
    <property type="entry name" value="C-type_lectin-like"/>
</dbReference>
<evidence type="ECO:0000313" key="3">
    <source>
        <dbReference type="Proteomes" id="UP001381693"/>
    </source>
</evidence>
<comment type="caution">
    <text evidence="2">The sequence shown here is derived from an EMBL/GenBank/DDBJ whole genome shotgun (WGS) entry which is preliminary data.</text>
</comment>
<dbReference type="SUPFAM" id="SSF56436">
    <property type="entry name" value="C-type lectin-like"/>
    <property type="match status" value="1"/>
</dbReference>
<evidence type="ECO:0000259" key="1">
    <source>
        <dbReference type="PROSITE" id="PS50041"/>
    </source>
</evidence>
<feature type="domain" description="C-type lectin" evidence="1">
    <location>
        <begin position="14"/>
        <end position="109"/>
    </location>
</feature>
<dbReference type="EMBL" id="JAXCGZ010000499">
    <property type="protein sequence ID" value="KAK7085892.1"/>
    <property type="molecule type" value="Genomic_DNA"/>
</dbReference>
<dbReference type="InterPro" id="IPR016187">
    <property type="entry name" value="CTDL_fold"/>
</dbReference>
<dbReference type="PROSITE" id="PS50041">
    <property type="entry name" value="C_TYPE_LECTIN_2"/>
    <property type="match status" value="1"/>
</dbReference>
<proteinExistence type="predicted"/>
<feature type="non-terminal residue" evidence="2">
    <location>
        <position position="1"/>
    </location>
</feature>
<sequence>PVPPSSCENPFDLVGGRCVFIDPVTSATWNEARYVCQMFDGDLAVLDSVTFYSDLVSFIYEKGLISRDYWVGGINSGLSGQWEWLNGMDVRMGTPLWAIYGSGSSYYEQ</sequence>
<protein>
    <recommendedName>
        <fullName evidence="1">C-type lectin domain-containing protein</fullName>
    </recommendedName>
</protein>
<dbReference type="Gene3D" id="3.10.100.10">
    <property type="entry name" value="Mannose-Binding Protein A, subunit A"/>
    <property type="match status" value="1"/>
</dbReference>
<keyword evidence="3" id="KW-1185">Reference proteome</keyword>
<evidence type="ECO:0000313" key="2">
    <source>
        <dbReference type="EMBL" id="KAK7085892.1"/>
    </source>
</evidence>
<name>A0AAN8XLS4_HALRR</name>